<dbReference type="GO" id="GO:0046872">
    <property type="term" value="F:metal ion binding"/>
    <property type="evidence" value="ECO:0007669"/>
    <property type="project" value="UniProtKB-KW"/>
</dbReference>
<dbReference type="InterPro" id="IPR005843">
    <property type="entry name" value="A-D-PHexomutase_C"/>
</dbReference>
<evidence type="ECO:0000256" key="6">
    <source>
        <dbReference type="ARBA" id="ARBA00023235"/>
    </source>
</evidence>
<dbReference type="InterPro" id="IPR005846">
    <property type="entry name" value="A-D-PHexomutase_a/b/a-III"/>
</dbReference>
<comment type="cofactor">
    <cofactor evidence="1">
        <name>Mg(2+)</name>
        <dbReference type="ChEBI" id="CHEBI:18420"/>
    </cofactor>
</comment>
<dbReference type="GO" id="GO:0005975">
    <property type="term" value="P:carbohydrate metabolic process"/>
    <property type="evidence" value="ECO:0007669"/>
    <property type="project" value="InterPro"/>
</dbReference>
<dbReference type="EMBL" id="CAESAL010000009">
    <property type="protein sequence ID" value="CAB4333880.1"/>
    <property type="molecule type" value="Genomic_DNA"/>
</dbReference>
<dbReference type="EMBL" id="CAEZXY010000007">
    <property type="protein sequence ID" value="CAB4697541.1"/>
    <property type="molecule type" value="Genomic_DNA"/>
</dbReference>
<evidence type="ECO:0000256" key="2">
    <source>
        <dbReference type="ARBA" id="ARBA00010231"/>
    </source>
</evidence>
<dbReference type="SUPFAM" id="SSF55957">
    <property type="entry name" value="Phosphoglucomutase, C-terminal domain"/>
    <property type="match status" value="1"/>
</dbReference>
<dbReference type="Gene3D" id="3.30.310.50">
    <property type="entry name" value="Alpha-D-phosphohexomutase, C-terminal domain"/>
    <property type="match status" value="1"/>
</dbReference>
<accession>A0A6J7M8F0</accession>
<evidence type="ECO:0000256" key="3">
    <source>
        <dbReference type="ARBA" id="ARBA00022553"/>
    </source>
</evidence>
<organism evidence="17">
    <name type="scientific">freshwater metagenome</name>
    <dbReference type="NCBI Taxonomy" id="449393"/>
    <lineage>
        <taxon>unclassified sequences</taxon>
        <taxon>metagenomes</taxon>
        <taxon>ecological metagenomes</taxon>
    </lineage>
</organism>
<evidence type="ECO:0000259" key="7">
    <source>
        <dbReference type="Pfam" id="PF00408"/>
    </source>
</evidence>
<dbReference type="InterPro" id="IPR005841">
    <property type="entry name" value="Alpha-D-phosphohexomutase_SF"/>
</dbReference>
<evidence type="ECO:0000313" key="13">
    <source>
        <dbReference type="EMBL" id="CAB4578874.1"/>
    </source>
</evidence>
<dbReference type="PANTHER" id="PTHR43771:SF1">
    <property type="entry name" value="PHOSPHOMANNOMUTASE"/>
    <property type="match status" value="1"/>
</dbReference>
<dbReference type="Pfam" id="PF02879">
    <property type="entry name" value="PGM_PMM_II"/>
    <property type="match status" value="1"/>
</dbReference>
<name>A0A6J7M8F0_9ZZZZ</name>
<dbReference type="AlphaFoldDB" id="A0A6J7M8F0"/>
<dbReference type="InterPro" id="IPR016055">
    <property type="entry name" value="A-D-PHexomutase_a/b/a-I/II/III"/>
</dbReference>
<dbReference type="PRINTS" id="PR00509">
    <property type="entry name" value="PGMPMM"/>
</dbReference>
<evidence type="ECO:0000313" key="11">
    <source>
        <dbReference type="EMBL" id="CAB4333880.1"/>
    </source>
</evidence>
<dbReference type="InterPro" id="IPR005844">
    <property type="entry name" value="A-D-PHexomutase_a/b/a-I"/>
</dbReference>
<evidence type="ECO:0000313" key="15">
    <source>
        <dbReference type="EMBL" id="CAB4697541.1"/>
    </source>
</evidence>
<reference evidence="17" key="1">
    <citation type="submission" date="2020-05" db="EMBL/GenBank/DDBJ databases">
        <authorList>
            <person name="Chiriac C."/>
            <person name="Salcher M."/>
            <person name="Ghai R."/>
            <person name="Kavagutti S V."/>
        </authorList>
    </citation>
    <scope>NUCLEOTIDE SEQUENCE</scope>
</reference>
<dbReference type="GO" id="GO:0016868">
    <property type="term" value="F:intramolecular phosphotransferase activity"/>
    <property type="evidence" value="ECO:0007669"/>
    <property type="project" value="InterPro"/>
</dbReference>
<dbReference type="InterPro" id="IPR005845">
    <property type="entry name" value="A-D-PHexomutase_a/b/a-II"/>
</dbReference>
<dbReference type="Pfam" id="PF02878">
    <property type="entry name" value="PGM_PMM_I"/>
    <property type="match status" value="1"/>
</dbReference>
<evidence type="ECO:0000256" key="1">
    <source>
        <dbReference type="ARBA" id="ARBA00001946"/>
    </source>
</evidence>
<dbReference type="EMBL" id="CAEZTY010000009">
    <property type="protein sequence ID" value="CAB4578874.1"/>
    <property type="molecule type" value="Genomic_DNA"/>
</dbReference>
<evidence type="ECO:0000256" key="5">
    <source>
        <dbReference type="ARBA" id="ARBA00022842"/>
    </source>
</evidence>
<dbReference type="Pfam" id="PF00408">
    <property type="entry name" value="PGM_PMM_IV"/>
    <property type="match status" value="1"/>
</dbReference>
<dbReference type="EMBL" id="CAEUNJ010000011">
    <property type="protein sequence ID" value="CAB4370708.1"/>
    <property type="molecule type" value="Genomic_DNA"/>
</dbReference>
<sequence length="466" mass="49540">MAPHDSAAMNAIFKAYDIRGTVPDQLDAALMERIGAAFARFAVDTAGASSILIAHDMRPSGPEFAEAFARGATGQGVDVVHLGLASTDLLFFAAGRFDMPGAMLTASHNPAQYNGVKLCLAGAKPIGAETGLFDIRDMTVDGLDPVEKHGSVSSRDDALSIFVTHVHSFIDANVLRPLRVVADTANGMGGLTAPAVFADLPFTLDVLYGELDGTFPNHPADPIQPENLRDLQARVLSTGADVGLAFDGDADRVFLVDDAGELVSGSLTTAIVADSMLTKHPGEIVLHNLICSKAVPEVIIERGGTPVRTRVGHSYIKQVMAETGACFGGEHSGHYYFRDNYRADSGIIAAMAVLEVMCASGQKLSELRKPFERYSASGELNTEVPDPLAVIEFVAERFASAEQDRLDGLTIDLTIGAAADPEDPWWFNLRPSNTEPLLRLNLEASDEAACARHVAEIRALIAEAAG</sequence>
<dbReference type="EMBL" id="CAFBRD010000005">
    <property type="protein sequence ID" value="CAB5073698.1"/>
    <property type="molecule type" value="Genomic_DNA"/>
</dbReference>
<proteinExistence type="inferred from homology"/>
<feature type="domain" description="Alpha-D-phosphohexomutase alpha/beta/alpha" evidence="9">
    <location>
        <begin position="162"/>
        <end position="260"/>
    </location>
</feature>
<dbReference type="EMBL" id="CAFBOK010000038">
    <property type="protein sequence ID" value="CAB4976917.1"/>
    <property type="molecule type" value="Genomic_DNA"/>
</dbReference>
<feature type="domain" description="Alpha-D-phosphohexomutase C-terminal" evidence="7">
    <location>
        <begin position="414"/>
        <end position="459"/>
    </location>
</feature>
<feature type="domain" description="Alpha-D-phosphohexomutase alpha/beta/alpha" evidence="8">
    <location>
        <begin position="12"/>
        <end position="129"/>
    </location>
</feature>
<keyword evidence="4" id="KW-0479">Metal-binding</keyword>
<dbReference type="EMBL" id="CAFBNJ010000004">
    <property type="protein sequence ID" value="CAB4940397.1"/>
    <property type="molecule type" value="Genomic_DNA"/>
</dbReference>
<dbReference type="Pfam" id="PF02880">
    <property type="entry name" value="PGM_PMM_III"/>
    <property type="match status" value="1"/>
</dbReference>
<dbReference type="SUPFAM" id="SSF53738">
    <property type="entry name" value="Phosphoglucomutase, first 3 domains"/>
    <property type="match status" value="3"/>
</dbReference>
<evidence type="ECO:0000313" key="14">
    <source>
        <dbReference type="EMBL" id="CAB4616911.1"/>
    </source>
</evidence>
<evidence type="ECO:0000256" key="4">
    <source>
        <dbReference type="ARBA" id="ARBA00022723"/>
    </source>
</evidence>
<dbReference type="InterPro" id="IPR036900">
    <property type="entry name" value="A-D-PHexomutase_C_sf"/>
</dbReference>
<evidence type="ECO:0000313" key="18">
    <source>
        <dbReference type="EMBL" id="CAB5073698.1"/>
    </source>
</evidence>
<gene>
    <name evidence="13" type="ORF">UFOPK1762_00410</name>
    <name evidence="14" type="ORF">UFOPK1906_00436</name>
    <name evidence="15" type="ORF">UFOPK2624_00343</name>
    <name evidence="11" type="ORF">UFOPK3331_00424</name>
    <name evidence="16" type="ORF">UFOPK3785_00141</name>
    <name evidence="17" type="ORF">UFOPK3927_00475</name>
    <name evidence="12" type="ORF">UFOPK4201_00378</name>
    <name evidence="18" type="ORF">UFOPK4371_00207</name>
</gene>
<dbReference type="EMBL" id="CAEZVC010000016">
    <property type="protein sequence ID" value="CAB4616911.1"/>
    <property type="molecule type" value="Genomic_DNA"/>
</dbReference>
<dbReference type="CDD" id="cd03089">
    <property type="entry name" value="PMM_PGM"/>
    <property type="match status" value="1"/>
</dbReference>
<dbReference type="Gene3D" id="3.40.120.10">
    <property type="entry name" value="Alpha-D-Glucose-1,6-Bisphosphate, subunit A, domain 3"/>
    <property type="match status" value="3"/>
</dbReference>
<evidence type="ECO:0000259" key="9">
    <source>
        <dbReference type="Pfam" id="PF02879"/>
    </source>
</evidence>
<evidence type="ECO:0000259" key="10">
    <source>
        <dbReference type="Pfam" id="PF02880"/>
    </source>
</evidence>
<keyword evidence="3" id="KW-0597">Phosphoprotein</keyword>
<keyword evidence="5" id="KW-0460">Magnesium</keyword>
<evidence type="ECO:0000259" key="8">
    <source>
        <dbReference type="Pfam" id="PF02878"/>
    </source>
</evidence>
<evidence type="ECO:0000313" key="16">
    <source>
        <dbReference type="EMBL" id="CAB4940397.1"/>
    </source>
</evidence>
<dbReference type="PANTHER" id="PTHR43771">
    <property type="entry name" value="PHOSPHOMANNOMUTASE"/>
    <property type="match status" value="1"/>
</dbReference>
<evidence type="ECO:0000313" key="12">
    <source>
        <dbReference type="EMBL" id="CAB4370708.1"/>
    </source>
</evidence>
<evidence type="ECO:0000313" key="17">
    <source>
        <dbReference type="EMBL" id="CAB4976917.1"/>
    </source>
</evidence>
<feature type="domain" description="Alpha-D-phosphohexomutase alpha/beta/alpha" evidence="10">
    <location>
        <begin position="268"/>
        <end position="374"/>
    </location>
</feature>
<protein>
    <submittedName>
        <fullName evidence="17">Unannotated protein</fullName>
    </submittedName>
</protein>
<comment type="similarity">
    <text evidence="2">Belongs to the phosphohexose mutase family.</text>
</comment>
<keyword evidence="6" id="KW-0413">Isomerase</keyword>